<dbReference type="RefSeq" id="XP_010249438.1">
    <property type="nucleotide sequence ID" value="XM_010251136.2"/>
</dbReference>
<dbReference type="KEGG" id="nnu:104591984"/>
<evidence type="ECO:0000313" key="3">
    <source>
        <dbReference type="RefSeq" id="XP_010249438.1"/>
    </source>
</evidence>
<name>A0A1U7ZA18_NELNU</name>
<dbReference type="GeneID" id="104591984"/>
<gene>
    <name evidence="3" type="primary">LOC104591984</name>
</gene>
<protein>
    <submittedName>
        <fullName evidence="3">Uncharacterized protein LOC104591984</fullName>
    </submittedName>
</protein>
<keyword evidence="2" id="KW-1185">Reference proteome</keyword>
<evidence type="ECO:0000256" key="1">
    <source>
        <dbReference type="SAM" id="MobiDB-lite"/>
    </source>
</evidence>
<feature type="region of interest" description="Disordered" evidence="1">
    <location>
        <begin position="1"/>
        <end position="47"/>
    </location>
</feature>
<organism evidence="2 3">
    <name type="scientific">Nelumbo nucifera</name>
    <name type="common">Sacred lotus</name>
    <dbReference type="NCBI Taxonomy" id="4432"/>
    <lineage>
        <taxon>Eukaryota</taxon>
        <taxon>Viridiplantae</taxon>
        <taxon>Streptophyta</taxon>
        <taxon>Embryophyta</taxon>
        <taxon>Tracheophyta</taxon>
        <taxon>Spermatophyta</taxon>
        <taxon>Magnoliopsida</taxon>
        <taxon>Proteales</taxon>
        <taxon>Nelumbonaceae</taxon>
        <taxon>Nelumbo</taxon>
    </lineage>
</organism>
<dbReference type="OMA" id="KKWSLRW"/>
<evidence type="ECO:0000313" key="2">
    <source>
        <dbReference type="Proteomes" id="UP000189703"/>
    </source>
</evidence>
<dbReference type="Proteomes" id="UP000189703">
    <property type="component" value="Unplaced"/>
</dbReference>
<accession>A0A1U7ZA18</accession>
<feature type="compositionally biased region" description="Pro residues" evidence="1">
    <location>
        <begin position="19"/>
        <end position="28"/>
    </location>
</feature>
<reference evidence="3" key="1">
    <citation type="submission" date="2025-08" db="UniProtKB">
        <authorList>
            <consortium name="RefSeq"/>
        </authorList>
    </citation>
    <scope>IDENTIFICATION</scope>
</reference>
<dbReference type="AlphaFoldDB" id="A0A1U7ZA18"/>
<proteinExistence type="predicted"/>
<sequence length="66" mass="7653">MDHNSSGGLSWADQWDYNPDPPPPPPPVTEDDGKKEKEKVETTGSKCEKKKWSLRWVKQLYKKPQK</sequence>
<feature type="compositionally biased region" description="Basic and acidic residues" evidence="1">
    <location>
        <begin position="31"/>
        <end position="47"/>
    </location>
</feature>